<dbReference type="EMBL" id="CP068158">
    <property type="protein sequence ID" value="QQU78414.1"/>
    <property type="molecule type" value="Genomic_DNA"/>
</dbReference>
<sequence length="136" mass="15265">MPKKFDQEAKDRVVRLVEDRILAESISTQAACKIMAHSGAMDASPLDVRDALPNGCLRTLWQRPPSCVEIICQTLNTHREGIFLSSRGYRQSKARGLSARSLRDAALVEHSHDVHFQKLRRLRRTEDAARAAPPGH</sequence>
<name>A0ABX7DIK4_CORST</name>
<evidence type="ECO:0008006" key="3">
    <source>
        <dbReference type="Google" id="ProtNLM"/>
    </source>
</evidence>
<gene>
    <name evidence="1" type="ORF">I6I72_10295</name>
</gene>
<proteinExistence type="predicted"/>
<evidence type="ECO:0000313" key="2">
    <source>
        <dbReference type="Proteomes" id="UP000595757"/>
    </source>
</evidence>
<keyword evidence="2" id="KW-1185">Reference proteome</keyword>
<protein>
    <recommendedName>
        <fullName evidence="3">Transposase</fullName>
    </recommendedName>
</protein>
<accession>A0ABX7DIK4</accession>
<evidence type="ECO:0000313" key="1">
    <source>
        <dbReference type="EMBL" id="QQU78414.1"/>
    </source>
</evidence>
<dbReference type="Proteomes" id="UP000595757">
    <property type="component" value="Chromosome"/>
</dbReference>
<organism evidence="1 2">
    <name type="scientific">Corynebacterium striatum</name>
    <dbReference type="NCBI Taxonomy" id="43770"/>
    <lineage>
        <taxon>Bacteria</taxon>
        <taxon>Bacillati</taxon>
        <taxon>Actinomycetota</taxon>
        <taxon>Actinomycetes</taxon>
        <taxon>Mycobacteriales</taxon>
        <taxon>Corynebacteriaceae</taxon>
        <taxon>Corynebacterium</taxon>
    </lineage>
</organism>
<reference evidence="1 2" key="1">
    <citation type="submission" date="2021-01" db="EMBL/GenBank/DDBJ databases">
        <title>FDA dAtabase for Regulatory Grade micrObial Sequences (FDA-ARGOS): Supporting development and validation of Infectious Disease Dx tests.</title>
        <authorList>
            <person name="Sproer C."/>
            <person name="Gronow S."/>
            <person name="Severitt S."/>
            <person name="Schroder I."/>
            <person name="Tallon L."/>
            <person name="Sadzewicz L."/>
            <person name="Zhao X."/>
            <person name="Boylan J."/>
            <person name="Ott S."/>
            <person name="Bowen H."/>
            <person name="Vavikolanu K."/>
            <person name="Mehta A."/>
            <person name="Aluvathingal J."/>
            <person name="Nadendla S."/>
            <person name="Lowell S."/>
            <person name="Myers T."/>
            <person name="Yan Y."/>
            <person name="Sichtig H."/>
        </authorList>
    </citation>
    <scope>NUCLEOTIDE SEQUENCE [LARGE SCALE GENOMIC DNA]</scope>
    <source>
        <strain evidence="1 2">FDAARGOS_1115</strain>
    </source>
</reference>